<evidence type="ECO:0000256" key="1">
    <source>
        <dbReference type="SAM" id="MobiDB-lite"/>
    </source>
</evidence>
<dbReference type="Proteomes" id="UP000321181">
    <property type="component" value="Unassembled WGS sequence"/>
</dbReference>
<dbReference type="EMBL" id="BJYY01000017">
    <property type="protein sequence ID" value="GEO35044.1"/>
    <property type="molecule type" value="Genomic_DNA"/>
</dbReference>
<sequence>MSTDERPAGPADPRPAGTPAAEASIAPSPEPSAAPSPESSAAPSPESSAAPSPEPSAAASPESSAAASVVPDDATLAEIAEPAQLRRAPRIGAFITTGVLVGAVAGWLLAVLGSGTSGEARTGAILLTAAGLAALGAILGSGFAALADRRSVRRRPGRSASR</sequence>
<reference evidence="3 4" key="1">
    <citation type="submission" date="2019-07" db="EMBL/GenBank/DDBJ databases">
        <title>Whole genome shotgun sequence of Cellulomonas aerilata NBRC 106308.</title>
        <authorList>
            <person name="Hosoyama A."/>
            <person name="Uohara A."/>
            <person name="Ohji S."/>
            <person name="Ichikawa N."/>
        </authorList>
    </citation>
    <scope>NUCLEOTIDE SEQUENCE [LARGE SCALE GENOMIC DNA]</scope>
    <source>
        <strain evidence="3 4">NBRC 106308</strain>
    </source>
</reference>
<keyword evidence="2" id="KW-1133">Transmembrane helix</keyword>
<evidence type="ECO:0000313" key="4">
    <source>
        <dbReference type="Proteomes" id="UP000321181"/>
    </source>
</evidence>
<dbReference type="AlphaFoldDB" id="A0A512DEY7"/>
<feature type="region of interest" description="Disordered" evidence="1">
    <location>
        <begin position="1"/>
        <end position="70"/>
    </location>
</feature>
<comment type="caution">
    <text evidence="3">The sequence shown here is derived from an EMBL/GenBank/DDBJ whole genome shotgun (WGS) entry which is preliminary data.</text>
</comment>
<feature type="transmembrane region" description="Helical" evidence="2">
    <location>
        <begin position="124"/>
        <end position="146"/>
    </location>
</feature>
<feature type="transmembrane region" description="Helical" evidence="2">
    <location>
        <begin position="91"/>
        <end position="112"/>
    </location>
</feature>
<proteinExistence type="predicted"/>
<evidence type="ECO:0000256" key="2">
    <source>
        <dbReference type="SAM" id="Phobius"/>
    </source>
</evidence>
<feature type="compositionally biased region" description="Low complexity" evidence="1">
    <location>
        <begin position="8"/>
        <end position="27"/>
    </location>
</feature>
<feature type="compositionally biased region" description="Low complexity" evidence="1">
    <location>
        <begin position="35"/>
        <end position="68"/>
    </location>
</feature>
<keyword evidence="2" id="KW-0472">Membrane</keyword>
<name>A0A512DEY7_9CELL</name>
<accession>A0A512DEY7</accession>
<keyword evidence="4" id="KW-1185">Reference proteome</keyword>
<organism evidence="3 4">
    <name type="scientific">Cellulomonas aerilata</name>
    <dbReference type="NCBI Taxonomy" id="515326"/>
    <lineage>
        <taxon>Bacteria</taxon>
        <taxon>Bacillati</taxon>
        <taxon>Actinomycetota</taxon>
        <taxon>Actinomycetes</taxon>
        <taxon>Micrococcales</taxon>
        <taxon>Cellulomonadaceae</taxon>
        <taxon>Cellulomonas</taxon>
    </lineage>
</organism>
<protein>
    <submittedName>
        <fullName evidence="3">Uncharacterized protein</fullName>
    </submittedName>
</protein>
<dbReference type="OrthoDB" id="5125407at2"/>
<gene>
    <name evidence="3" type="ORF">CAE01nite_27690</name>
</gene>
<evidence type="ECO:0000313" key="3">
    <source>
        <dbReference type="EMBL" id="GEO35044.1"/>
    </source>
</evidence>
<keyword evidence="2" id="KW-0812">Transmembrane</keyword>
<dbReference type="RefSeq" id="WP_146905740.1">
    <property type="nucleotide sequence ID" value="NZ_BAAARM010000001.1"/>
</dbReference>